<keyword evidence="2" id="KW-1185">Reference proteome</keyword>
<dbReference type="AlphaFoldDB" id="A0A2M9BPC2"/>
<gene>
    <name evidence="1" type="ORF">CLV45_1218</name>
</gene>
<dbReference type="EMBL" id="PGFA01000001">
    <property type="protein sequence ID" value="PJJ59796.1"/>
    <property type="molecule type" value="Genomic_DNA"/>
</dbReference>
<proteinExistence type="predicted"/>
<evidence type="ECO:0008006" key="3">
    <source>
        <dbReference type="Google" id="ProtNLM"/>
    </source>
</evidence>
<organism evidence="1 2">
    <name type="scientific">Hymenobacter chitinivorans DSM 11115</name>
    <dbReference type="NCBI Taxonomy" id="1121954"/>
    <lineage>
        <taxon>Bacteria</taxon>
        <taxon>Pseudomonadati</taxon>
        <taxon>Bacteroidota</taxon>
        <taxon>Cytophagia</taxon>
        <taxon>Cytophagales</taxon>
        <taxon>Hymenobacteraceae</taxon>
        <taxon>Hymenobacter</taxon>
    </lineage>
</organism>
<sequence>MPFIRPARPRFLRVGLFFAALLTYWAMISAVAQTQPTLTSLVLKAPDTKLASADYYIARVVDERAGRPAVASLLLPPAQPNQPPALRQLDLQGGTLAALRQFVGQSLPRGTGRRPLTLRIKECRLTETLTPGQPKYADGTLALHLVLDWQREGETVALTEYRGAARYRRALWQTAVAEPALRQGLTEGLRYLHAWVVSQAPTSLKLATDLRLRFRDYHDQTEPDTVFYDPARPLTWADFTAAPRPGPHAAAVFPSFAYAGQPRVVNGVLQLDMRLKVFVVRSSSWVSAAARGAYDLNHEQRHFDLVKLVAERFKRRLTPTRMTLKDYDSILQYEYLMAFQEMNRVQEQYDAETQHGLNEAAQESWNQRIEAELNQYGVTRRGTAVAPLPPRLPK</sequence>
<protein>
    <recommendedName>
        <fullName evidence="3">DUF922 domain-containing protein</fullName>
    </recommendedName>
</protein>
<accession>A0A2M9BPC2</accession>
<evidence type="ECO:0000313" key="2">
    <source>
        <dbReference type="Proteomes" id="UP000228535"/>
    </source>
</evidence>
<reference evidence="1 2" key="1">
    <citation type="submission" date="2017-11" db="EMBL/GenBank/DDBJ databases">
        <title>Genomic Encyclopedia of Archaeal and Bacterial Type Strains, Phase II (KMG-II): From Individual Species to Whole Genera.</title>
        <authorList>
            <person name="Goeker M."/>
        </authorList>
    </citation>
    <scope>NUCLEOTIDE SEQUENCE [LARGE SCALE GENOMIC DNA]</scope>
    <source>
        <strain evidence="1 2">DSM 11115</strain>
    </source>
</reference>
<name>A0A2M9BPC2_9BACT</name>
<dbReference type="Proteomes" id="UP000228535">
    <property type="component" value="Unassembled WGS sequence"/>
</dbReference>
<evidence type="ECO:0000313" key="1">
    <source>
        <dbReference type="EMBL" id="PJJ59796.1"/>
    </source>
</evidence>
<comment type="caution">
    <text evidence="1">The sequence shown here is derived from an EMBL/GenBank/DDBJ whole genome shotgun (WGS) entry which is preliminary data.</text>
</comment>